<dbReference type="Proteomes" id="UP000240509">
    <property type="component" value="Unassembled WGS sequence"/>
</dbReference>
<proteinExistence type="inferred from homology"/>
<gene>
    <name evidence="3" type="ORF">C6Y45_06030</name>
</gene>
<accession>A0A2T4U7N9</accession>
<evidence type="ECO:0000259" key="2">
    <source>
        <dbReference type="PROSITE" id="PS50263"/>
    </source>
</evidence>
<name>A0A2T4U7N9_9BACI</name>
<dbReference type="CDD" id="cd07583">
    <property type="entry name" value="nitrilase_5"/>
    <property type="match status" value="1"/>
</dbReference>
<comment type="caution">
    <text evidence="3">The sequence shown here is derived from an EMBL/GenBank/DDBJ whole genome shotgun (WGS) entry which is preliminary data.</text>
</comment>
<dbReference type="AlphaFoldDB" id="A0A2T4U7N9"/>
<dbReference type="SUPFAM" id="SSF56317">
    <property type="entry name" value="Carbon-nitrogen hydrolase"/>
    <property type="match status" value="1"/>
</dbReference>
<dbReference type="RefSeq" id="WP_107584274.1">
    <property type="nucleotide sequence ID" value="NZ_PZJJ01000007.1"/>
</dbReference>
<dbReference type="PANTHER" id="PTHR23088:SF27">
    <property type="entry name" value="DEAMINATED GLUTATHIONE AMIDASE"/>
    <property type="match status" value="1"/>
</dbReference>
<evidence type="ECO:0000256" key="1">
    <source>
        <dbReference type="ARBA" id="ARBA00010613"/>
    </source>
</evidence>
<dbReference type="InterPro" id="IPR036526">
    <property type="entry name" value="C-N_Hydrolase_sf"/>
</dbReference>
<dbReference type="PANTHER" id="PTHR23088">
    <property type="entry name" value="NITRILASE-RELATED"/>
    <property type="match status" value="1"/>
</dbReference>
<dbReference type="InterPro" id="IPR003010">
    <property type="entry name" value="C-N_Hydrolase"/>
</dbReference>
<dbReference type="Pfam" id="PF00795">
    <property type="entry name" value="CN_hydrolase"/>
    <property type="match status" value="1"/>
</dbReference>
<protein>
    <submittedName>
        <fullName evidence="3">Carbon-nitrogen hydrolase</fullName>
    </submittedName>
</protein>
<dbReference type="Gene3D" id="3.60.110.10">
    <property type="entry name" value="Carbon-nitrogen hydrolase"/>
    <property type="match status" value="1"/>
</dbReference>
<dbReference type="OrthoDB" id="9811121at2"/>
<dbReference type="EMBL" id="PZJJ01000007">
    <property type="protein sequence ID" value="PTL39385.1"/>
    <property type="molecule type" value="Genomic_DNA"/>
</dbReference>
<comment type="similarity">
    <text evidence="1">Belongs to the carbon-nitrogen hydrolase superfamily. NIT1/NIT2 family.</text>
</comment>
<sequence>MRLKTAVVQMDVAFGHPETNYKKVEQNINDAVEAKADVVVLPELWPTGYDFQYMKDHPDTEADQAVKFLSELARRHRVNLIAGSVPKQTENGLFNTMLVFNRHGAFVKEYSKAHLFRLMEEEKHLSEGNEGGLFKLEHGYAAGFICYDIRFPEWVRTHMLHPKHTPSILYVVAEWPKPRIDQWRALLIARAIENQCFVVACNRIGSDPNNTFGGSSLVISPLGEIIADAGEKEMILYAEIETDDVHEIRENIPVFQDRRTELYRYE</sequence>
<keyword evidence="4" id="KW-1185">Reference proteome</keyword>
<evidence type="ECO:0000313" key="3">
    <source>
        <dbReference type="EMBL" id="PTL39385.1"/>
    </source>
</evidence>
<reference evidence="3 4" key="1">
    <citation type="submission" date="2018-03" db="EMBL/GenBank/DDBJ databases">
        <title>Alkalicoccus saliphilus sp. nov., isolated from a mineral pool.</title>
        <authorList>
            <person name="Zhao B."/>
        </authorList>
    </citation>
    <scope>NUCLEOTIDE SEQUENCE [LARGE SCALE GENOMIC DNA]</scope>
    <source>
        <strain evidence="3 4">6AG</strain>
    </source>
</reference>
<dbReference type="PROSITE" id="PS50263">
    <property type="entry name" value="CN_HYDROLASE"/>
    <property type="match status" value="1"/>
</dbReference>
<organism evidence="3 4">
    <name type="scientific">Alkalicoccus saliphilus</name>
    <dbReference type="NCBI Taxonomy" id="200989"/>
    <lineage>
        <taxon>Bacteria</taxon>
        <taxon>Bacillati</taxon>
        <taxon>Bacillota</taxon>
        <taxon>Bacilli</taxon>
        <taxon>Bacillales</taxon>
        <taxon>Bacillaceae</taxon>
        <taxon>Alkalicoccus</taxon>
    </lineage>
</organism>
<feature type="domain" description="CN hydrolase" evidence="2">
    <location>
        <begin position="3"/>
        <end position="242"/>
    </location>
</feature>
<keyword evidence="3" id="KW-0378">Hydrolase</keyword>
<dbReference type="GO" id="GO:0016787">
    <property type="term" value="F:hydrolase activity"/>
    <property type="evidence" value="ECO:0007669"/>
    <property type="project" value="UniProtKB-KW"/>
</dbReference>
<evidence type="ECO:0000313" key="4">
    <source>
        <dbReference type="Proteomes" id="UP000240509"/>
    </source>
</evidence>